<evidence type="ECO:0000256" key="4">
    <source>
        <dbReference type="ARBA" id="ARBA00022692"/>
    </source>
</evidence>
<dbReference type="RefSeq" id="WP_072878548.1">
    <property type="nucleotide sequence ID" value="NZ_FQVT01000004.1"/>
</dbReference>
<evidence type="ECO:0000313" key="8">
    <source>
        <dbReference type="EMBL" id="SHG00569.1"/>
    </source>
</evidence>
<evidence type="ECO:0000256" key="3">
    <source>
        <dbReference type="ARBA" id="ARBA00022475"/>
    </source>
</evidence>
<dbReference type="EMBL" id="FQVT01000004">
    <property type="protein sequence ID" value="SHG00569.1"/>
    <property type="molecule type" value="Genomic_DNA"/>
</dbReference>
<evidence type="ECO:0000256" key="7">
    <source>
        <dbReference type="SAM" id="Phobius"/>
    </source>
</evidence>
<dbReference type="AlphaFoldDB" id="A0A1M5GA30"/>
<proteinExistence type="inferred from homology"/>
<dbReference type="STRING" id="1073325.SAMN05444483_10468"/>
<keyword evidence="4 7" id="KW-0812">Transmembrane</keyword>
<evidence type="ECO:0000256" key="1">
    <source>
        <dbReference type="ARBA" id="ARBA00004651"/>
    </source>
</evidence>
<dbReference type="PIRSF" id="PIRSF019239">
    <property type="entry name" value="MrpE"/>
    <property type="match status" value="1"/>
</dbReference>
<dbReference type="Pfam" id="PF01899">
    <property type="entry name" value="MNHE"/>
    <property type="match status" value="1"/>
</dbReference>
<evidence type="ECO:0000313" key="9">
    <source>
        <dbReference type="Proteomes" id="UP000183945"/>
    </source>
</evidence>
<accession>A0A1M5GA30</accession>
<evidence type="ECO:0000256" key="6">
    <source>
        <dbReference type="ARBA" id="ARBA00023136"/>
    </source>
</evidence>
<dbReference type="InterPro" id="IPR002758">
    <property type="entry name" value="Cation_antiport_E"/>
</dbReference>
<keyword evidence="5 7" id="KW-1133">Transmembrane helix</keyword>
<name>A0A1M5GA30_SALEC</name>
<comment type="similarity">
    <text evidence="2">Belongs to the CPA3 antiporters (TC 2.A.63) subunit E family.</text>
</comment>
<dbReference type="PANTHER" id="PTHR34584:SF1">
    <property type="entry name" value="NA(+)_H(+) ANTIPORTER SUBUNIT E1"/>
    <property type="match status" value="1"/>
</dbReference>
<dbReference type="Proteomes" id="UP000183945">
    <property type="component" value="Unassembled WGS sequence"/>
</dbReference>
<dbReference type="GO" id="GO:0008324">
    <property type="term" value="F:monoatomic cation transmembrane transporter activity"/>
    <property type="evidence" value="ECO:0007669"/>
    <property type="project" value="InterPro"/>
</dbReference>
<organism evidence="8 9">
    <name type="scientific">Salegentibacter echinorum</name>
    <dbReference type="NCBI Taxonomy" id="1073325"/>
    <lineage>
        <taxon>Bacteria</taxon>
        <taxon>Pseudomonadati</taxon>
        <taxon>Bacteroidota</taxon>
        <taxon>Flavobacteriia</taxon>
        <taxon>Flavobacteriales</taxon>
        <taxon>Flavobacteriaceae</taxon>
        <taxon>Salegentibacter</taxon>
    </lineage>
</organism>
<evidence type="ECO:0000256" key="5">
    <source>
        <dbReference type="ARBA" id="ARBA00022989"/>
    </source>
</evidence>
<dbReference type="PANTHER" id="PTHR34584">
    <property type="entry name" value="NA(+)/H(+) ANTIPORTER SUBUNIT E1"/>
    <property type="match status" value="1"/>
</dbReference>
<gene>
    <name evidence="8" type="ORF">SAMN05444483_10468</name>
</gene>
<keyword evidence="3" id="KW-1003">Cell membrane</keyword>
<evidence type="ECO:0000256" key="2">
    <source>
        <dbReference type="ARBA" id="ARBA00006228"/>
    </source>
</evidence>
<dbReference type="GO" id="GO:0005886">
    <property type="term" value="C:plasma membrane"/>
    <property type="evidence" value="ECO:0007669"/>
    <property type="project" value="UniProtKB-SubCell"/>
</dbReference>
<sequence>MKSRFVSNLLLTFVWVALTGNFTFANYFFGFVLSFFILWVITRGDSDAKYFTIIPKLIALFFFFLWELFKANLQVAYEVVTPNLKMTPGIVKVPLTIQSDLGITMLGNMISLTPGTLSLDVSNDKKVLYVHAMYITDKEEFIDGIKNGFEKRILDILK</sequence>
<protein>
    <submittedName>
        <fullName evidence="8">Multisubunit sodium/proton antiporter, MrpE subunit</fullName>
    </submittedName>
</protein>
<feature type="transmembrane region" description="Helical" evidence="7">
    <location>
        <begin position="48"/>
        <end position="66"/>
    </location>
</feature>
<feature type="transmembrane region" description="Helical" evidence="7">
    <location>
        <begin position="12"/>
        <end position="42"/>
    </location>
</feature>
<keyword evidence="6 7" id="KW-0472">Membrane</keyword>
<reference evidence="9" key="1">
    <citation type="submission" date="2016-11" db="EMBL/GenBank/DDBJ databases">
        <authorList>
            <person name="Varghese N."/>
            <person name="Submissions S."/>
        </authorList>
    </citation>
    <scope>NUCLEOTIDE SEQUENCE [LARGE SCALE GENOMIC DNA]</scope>
    <source>
        <strain evidence="9">DSM 24579</strain>
    </source>
</reference>
<dbReference type="OrthoDB" id="9800498at2"/>
<keyword evidence="9" id="KW-1185">Reference proteome</keyword>
<comment type="subcellular location">
    <subcellularLocation>
        <location evidence="1">Cell membrane</location>
        <topology evidence="1">Multi-pass membrane protein</topology>
    </subcellularLocation>
</comment>